<accession>A0ABQ2JFV3</accession>
<dbReference type="Proteomes" id="UP000600080">
    <property type="component" value="Unassembled WGS sequence"/>
</dbReference>
<name>A0ABQ2JFV3_9ACTN</name>
<evidence type="ECO:0000313" key="1">
    <source>
        <dbReference type="EMBL" id="GGN44951.1"/>
    </source>
</evidence>
<sequence>MDFLQGQLEAKAAQRPEDAPERLFTEACLHGLRARLCDDVDSLDGYLSPQMAAMARKVADALEVPQLTPA</sequence>
<protein>
    <submittedName>
        <fullName evidence="1">Uncharacterized protein</fullName>
    </submittedName>
</protein>
<dbReference type="GeneID" id="301548580"/>
<gene>
    <name evidence="1" type="ORF">GCM10012285_28130</name>
</gene>
<evidence type="ECO:0000313" key="2">
    <source>
        <dbReference type="Proteomes" id="UP000600080"/>
    </source>
</evidence>
<organism evidence="1 2">
    <name type="scientific">Streptomyces kronopolitis</name>
    <dbReference type="NCBI Taxonomy" id="1612435"/>
    <lineage>
        <taxon>Bacteria</taxon>
        <taxon>Bacillati</taxon>
        <taxon>Actinomycetota</taxon>
        <taxon>Actinomycetes</taxon>
        <taxon>Kitasatosporales</taxon>
        <taxon>Streptomycetaceae</taxon>
        <taxon>Streptomyces</taxon>
    </lineage>
</organism>
<dbReference type="RefSeq" id="WP_189097934.1">
    <property type="nucleotide sequence ID" value="NZ_BMND01000009.1"/>
</dbReference>
<comment type="caution">
    <text evidence="1">The sequence shown here is derived from an EMBL/GenBank/DDBJ whole genome shotgun (WGS) entry which is preliminary data.</text>
</comment>
<proteinExistence type="predicted"/>
<dbReference type="EMBL" id="BMND01000009">
    <property type="protein sequence ID" value="GGN44951.1"/>
    <property type="molecule type" value="Genomic_DNA"/>
</dbReference>
<reference evidence="2" key="1">
    <citation type="journal article" date="2019" name="Int. J. Syst. Evol. Microbiol.">
        <title>The Global Catalogue of Microorganisms (GCM) 10K type strain sequencing project: providing services to taxonomists for standard genome sequencing and annotation.</title>
        <authorList>
            <consortium name="The Broad Institute Genomics Platform"/>
            <consortium name="The Broad Institute Genome Sequencing Center for Infectious Disease"/>
            <person name="Wu L."/>
            <person name="Ma J."/>
        </authorList>
    </citation>
    <scope>NUCLEOTIDE SEQUENCE [LARGE SCALE GENOMIC DNA]</scope>
    <source>
        <strain evidence="2">CGMCC 4.7323</strain>
    </source>
</reference>
<keyword evidence="2" id="KW-1185">Reference proteome</keyword>